<dbReference type="GO" id="GO:0006355">
    <property type="term" value="P:regulation of DNA-templated transcription"/>
    <property type="evidence" value="ECO:0007669"/>
    <property type="project" value="InterPro"/>
</dbReference>
<dbReference type="InterPro" id="IPR045865">
    <property type="entry name" value="ACT-like_dom_sf"/>
</dbReference>
<evidence type="ECO:0000256" key="4">
    <source>
        <dbReference type="ARBA" id="ARBA00023163"/>
    </source>
</evidence>
<feature type="domain" description="Transcription factor NikR nickel binding C-terminal" evidence="6">
    <location>
        <begin position="59"/>
        <end position="126"/>
    </location>
</feature>
<dbReference type="Gene3D" id="1.10.1220.10">
    <property type="entry name" value="Met repressor-like"/>
    <property type="match status" value="1"/>
</dbReference>
<accession>A0A075G7D6</accession>
<dbReference type="InterPro" id="IPR002145">
    <property type="entry name" value="CopG"/>
</dbReference>
<dbReference type="PANTHER" id="PTHR34719:SF3">
    <property type="entry name" value="NICKEL-RESPONSIVE REGULATOR-RELATED"/>
    <property type="match status" value="1"/>
</dbReference>
<evidence type="ECO:0000259" key="6">
    <source>
        <dbReference type="Pfam" id="PF08753"/>
    </source>
</evidence>
<keyword evidence="3" id="KW-0238">DNA-binding</keyword>
<dbReference type="Pfam" id="PF08753">
    <property type="entry name" value="NikR_C"/>
    <property type="match status" value="1"/>
</dbReference>
<protein>
    <submittedName>
        <fullName evidence="7">Transcriptional regulator CopG family (NikR)</fullName>
    </submittedName>
</protein>
<dbReference type="SUPFAM" id="SSF47598">
    <property type="entry name" value="Ribbon-helix-helix"/>
    <property type="match status" value="1"/>
</dbReference>
<evidence type="ECO:0000256" key="1">
    <source>
        <dbReference type="ARBA" id="ARBA00008478"/>
    </source>
</evidence>
<evidence type="ECO:0000256" key="3">
    <source>
        <dbReference type="ARBA" id="ARBA00023125"/>
    </source>
</evidence>
<dbReference type="Pfam" id="PF01402">
    <property type="entry name" value="RHH_1"/>
    <property type="match status" value="1"/>
</dbReference>
<evidence type="ECO:0000259" key="5">
    <source>
        <dbReference type="Pfam" id="PF01402"/>
    </source>
</evidence>
<dbReference type="InterPro" id="IPR050192">
    <property type="entry name" value="CopG/NikR_regulator"/>
</dbReference>
<keyword evidence="4" id="KW-0804">Transcription</keyword>
<dbReference type="InterPro" id="IPR013321">
    <property type="entry name" value="Arc_rbn_hlx_hlx"/>
</dbReference>
<proteinExistence type="inferred from homology"/>
<dbReference type="GO" id="GO:0003677">
    <property type="term" value="F:DNA binding"/>
    <property type="evidence" value="ECO:0007669"/>
    <property type="project" value="UniProtKB-KW"/>
</dbReference>
<dbReference type="PANTHER" id="PTHR34719">
    <property type="entry name" value="NICKEL-RESPONSIVE REGULATOR"/>
    <property type="match status" value="1"/>
</dbReference>
<name>A0A075G7D6_9ARCH</name>
<evidence type="ECO:0000313" key="7">
    <source>
        <dbReference type="EMBL" id="AIE97652.1"/>
    </source>
</evidence>
<dbReference type="AlphaFoldDB" id="A0A075G7D6"/>
<dbReference type="InterPro" id="IPR027271">
    <property type="entry name" value="Acetolactate_synth/TF_NikR_C"/>
</dbReference>
<comment type="similarity">
    <text evidence="1">Belongs to the transcriptional regulatory CopG/NikR family.</text>
</comment>
<dbReference type="EMBL" id="KF900513">
    <property type="protein sequence ID" value="AIE97652.1"/>
    <property type="molecule type" value="Genomic_DNA"/>
</dbReference>
<feature type="domain" description="Ribbon-helix-helix protein CopG" evidence="5">
    <location>
        <begin position="4"/>
        <end position="43"/>
    </location>
</feature>
<keyword evidence="2" id="KW-0805">Transcription regulation</keyword>
<evidence type="ECO:0000256" key="2">
    <source>
        <dbReference type="ARBA" id="ARBA00023015"/>
    </source>
</evidence>
<dbReference type="InterPro" id="IPR014864">
    <property type="entry name" value="TF_NikR_Ni-bd_C"/>
</dbReference>
<organism evidence="7">
    <name type="scientific">uncultured marine thaumarchaeote KM3_01_G08</name>
    <dbReference type="NCBI Taxonomy" id="1455954"/>
    <lineage>
        <taxon>Archaea</taxon>
        <taxon>Nitrososphaerota</taxon>
        <taxon>environmental samples</taxon>
    </lineage>
</organism>
<dbReference type="Gene3D" id="3.30.70.1150">
    <property type="entry name" value="ACT-like. Chain A, domain 2"/>
    <property type="match status" value="1"/>
</dbReference>
<dbReference type="CDD" id="cd22231">
    <property type="entry name" value="RHH_NikR_HicB-like"/>
    <property type="match status" value="1"/>
</dbReference>
<sequence length="127" mass="14313">MPIVSISLTEEILKEIDNLQKSMGFSGRSDAIRAGIRSFVAEEKQNENLSGNINAILLVVHNDEYDDQVNGIKHSFEDLITTHMHSKIEGEKCMELFMLKGDANSVSSITRDFQKNKRMDTVKLVTL</sequence>
<dbReference type="SUPFAM" id="SSF55021">
    <property type="entry name" value="ACT-like"/>
    <property type="match status" value="1"/>
</dbReference>
<gene>
    <name evidence="7" type="primary">nikR</name>
</gene>
<reference evidence="7" key="1">
    <citation type="journal article" date="2014" name="Genome Biol. Evol.">
        <title>Pangenome evidence for extensive interdomain horizontal transfer affecting lineage core and shell genes in uncultured planktonic thaumarchaeota and euryarchaeota.</title>
        <authorList>
            <person name="Deschamps P."/>
            <person name="Zivanovic Y."/>
            <person name="Moreira D."/>
            <person name="Rodriguez-Valera F."/>
            <person name="Lopez-Garcia P."/>
        </authorList>
    </citation>
    <scope>NUCLEOTIDE SEQUENCE</scope>
</reference>
<dbReference type="InterPro" id="IPR010985">
    <property type="entry name" value="Ribbon_hlx_hlx"/>
</dbReference>